<keyword evidence="3" id="KW-1185">Reference proteome</keyword>
<gene>
    <name evidence="2" type="ORF">FKW77_006844</name>
</gene>
<dbReference type="PANTHER" id="PTHR35394">
    <property type="entry name" value="DUF3176 DOMAIN-CONTAINING PROTEIN"/>
    <property type="match status" value="1"/>
</dbReference>
<feature type="transmembrane region" description="Helical" evidence="1">
    <location>
        <begin position="113"/>
        <end position="137"/>
    </location>
</feature>
<evidence type="ECO:0000313" key="3">
    <source>
        <dbReference type="Proteomes" id="UP000316270"/>
    </source>
</evidence>
<dbReference type="EMBL" id="CP042187">
    <property type="protein sequence ID" value="QDS69498.1"/>
    <property type="molecule type" value="Genomic_DNA"/>
</dbReference>
<keyword evidence="1" id="KW-0812">Transmembrane</keyword>
<feature type="transmembrane region" description="Helical" evidence="1">
    <location>
        <begin position="217"/>
        <end position="235"/>
    </location>
</feature>
<keyword evidence="1" id="KW-0472">Membrane</keyword>
<feature type="transmembrane region" description="Helical" evidence="1">
    <location>
        <begin position="149"/>
        <end position="168"/>
    </location>
</feature>
<dbReference type="STRING" id="50376.A0A517L1J4"/>
<organism evidence="2 3">
    <name type="scientific">Venturia effusa</name>
    <dbReference type="NCBI Taxonomy" id="50376"/>
    <lineage>
        <taxon>Eukaryota</taxon>
        <taxon>Fungi</taxon>
        <taxon>Dikarya</taxon>
        <taxon>Ascomycota</taxon>
        <taxon>Pezizomycotina</taxon>
        <taxon>Dothideomycetes</taxon>
        <taxon>Pleosporomycetidae</taxon>
        <taxon>Venturiales</taxon>
        <taxon>Venturiaceae</taxon>
        <taxon>Venturia</taxon>
    </lineage>
</organism>
<name>A0A517L1J4_9PEZI</name>
<evidence type="ECO:0000313" key="2">
    <source>
        <dbReference type="EMBL" id="QDS69498.1"/>
    </source>
</evidence>
<dbReference type="Pfam" id="PF11374">
    <property type="entry name" value="DUF3176"/>
    <property type="match status" value="1"/>
</dbReference>
<evidence type="ECO:0000256" key="1">
    <source>
        <dbReference type="SAM" id="Phobius"/>
    </source>
</evidence>
<sequence>MSRNYYFHRPFNDRQPSQTIPLQPLPSLTTHFIQGNSKDYTSNRQYGHNNTFYHTQVSPMGSAKTPSTPGLQVTYQGSPTSLMSRNNGRTKTLPALWGVWLERMVIRWFAEWWLLEIISWSFSALCMVAIMGILVAYDGHTIPHWPLGLTINGFISVFSNIAKSALLLSTAESLGQLKWNWFKEEPRSLMDFERIDMASRGPWGAFLLLIRHKGTTLTSLGALIVILALPLDLFFQQIVTYSQESVPAVGMIGTIPRALTYDPSDGTFFLNGTEQRTSSRDITAFSEPVFLGNGSIPELRLSCPTANCTWESFDTLAVCSRCMDLSYMLNWSCKTAPADWLSTVASSDDSYPNVTACGYWFHQEEETVLMSGHVVFPNDTAGEALEMRIFSFTDPYVLSRQPILGGSLHFQDIQNPILDFLVAGTPEGSAGVYANKTPTLTECNLHWCVKTVESSFAWGRHDENTTKTTQLETSKEWPWYAFNDSEGKPHNRYLANFSLTLPPRNQPDLRNNSFLVTNLTAAKTILLMDEIAPSYVVAVDKSSSSQLRWLNGGQFFFDMPQELPMPALVNPWLPPNNITAHVEKLANLMTAVIRNTPDSNNKLQLVSGTAWNTRTFVHTRWEWISLPLGLLVLSLVFLNLTVAKTSRDEQQVGIWKTSVIAVLANGLGDDVQKSFGPNCRMGEARAKSRQIKVKLQQD</sequence>
<dbReference type="Proteomes" id="UP000316270">
    <property type="component" value="Chromosome 3"/>
</dbReference>
<dbReference type="InterPro" id="IPR021514">
    <property type="entry name" value="DUF3176"/>
</dbReference>
<keyword evidence="1" id="KW-1133">Transmembrane helix</keyword>
<accession>A0A517L1J4</accession>
<protein>
    <submittedName>
        <fullName evidence="2">Uncharacterized protein</fullName>
    </submittedName>
</protein>
<dbReference type="AlphaFoldDB" id="A0A517L1J4"/>
<dbReference type="OrthoDB" id="5242705at2759"/>
<reference evidence="2 3" key="1">
    <citation type="submission" date="2019-07" db="EMBL/GenBank/DDBJ databases">
        <title>Finished genome of Venturia effusa.</title>
        <authorList>
            <person name="Young C.A."/>
            <person name="Cox M.P."/>
            <person name="Ganley A.R.D."/>
            <person name="David W.J."/>
        </authorList>
    </citation>
    <scope>NUCLEOTIDE SEQUENCE [LARGE SCALE GENOMIC DNA]</scope>
    <source>
        <strain evidence="3">albino</strain>
    </source>
</reference>
<feature type="transmembrane region" description="Helical" evidence="1">
    <location>
        <begin position="623"/>
        <end position="642"/>
    </location>
</feature>
<dbReference type="PANTHER" id="PTHR35394:SF5">
    <property type="entry name" value="DUF3176 DOMAIN-CONTAINING PROTEIN"/>
    <property type="match status" value="1"/>
</dbReference>
<proteinExistence type="predicted"/>